<dbReference type="PANTHER" id="PTHR30005">
    <property type="entry name" value="EXOPOLYPHOSPHATASE"/>
    <property type="match status" value="1"/>
</dbReference>
<comment type="caution">
    <text evidence="2">The sequence shown here is derived from an EMBL/GenBank/DDBJ whole genome shotgun (WGS) entry which is preliminary data.</text>
</comment>
<accession>A0A5C4MI64</accession>
<dbReference type="Pfam" id="PF02541">
    <property type="entry name" value="Ppx-GppA"/>
    <property type="match status" value="1"/>
</dbReference>
<dbReference type="RefSeq" id="WP_139106638.1">
    <property type="nucleotide sequence ID" value="NZ_VDFR01000106.1"/>
</dbReference>
<dbReference type="GO" id="GO:0016462">
    <property type="term" value="F:pyrophosphatase activity"/>
    <property type="evidence" value="ECO:0007669"/>
    <property type="project" value="TreeGrafter"/>
</dbReference>
<dbReference type="Gene3D" id="3.30.420.150">
    <property type="entry name" value="Exopolyphosphatase. Domain 2"/>
    <property type="match status" value="1"/>
</dbReference>
<feature type="domain" description="Ppx/GppA phosphatase N-terminal" evidence="1">
    <location>
        <begin position="20"/>
        <end position="287"/>
    </location>
</feature>
<dbReference type="SUPFAM" id="SSF53067">
    <property type="entry name" value="Actin-like ATPase domain"/>
    <property type="match status" value="2"/>
</dbReference>
<reference evidence="2 3" key="1">
    <citation type="submission" date="2019-05" db="EMBL/GenBank/DDBJ databases">
        <title>Mumia sp. nov., isolated from the intestinal contents of plateau pika (Ochotona curzoniae) in the Qinghai-Tibet plateau of China.</title>
        <authorList>
            <person name="Tian Z."/>
        </authorList>
    </citation>
    <scope>NUCLEOTIDE SEQUENCE [LARGE SCALE GENOMIC DNA]</scope>
    <source>
        <strain evidence="3">527</strain>
    </source>
</reference>
<name>A0A5C4MI64_9ACTN</name>
<evidence type="ECO:0000313" key="3">
    <source>
        <dbReference type="Proteomes" id="UP000306740"/>
    </source>
</evidence>
<dbReference type="InterPro" id="IPR043129">
    <property type="entry name" value="ATPase_NBD"/>
</dbReference>
<dbReference type="Proteomes" id="UP000306740">
    <property type="component" value="Unassembled WGS sequence"/>
</dbReference>
<sequence>IDCGTNSIRLLVTDLDVDAGTAEDQVRRMEIVRLGYGVDRTGRLDERALERTFAACEDYARVIADHGVERVRFVATSATRDADNADVFAAGVRERLGVGPDVVTGSEEAALSFAGAARDLPDVEQPVLVVDLGGGSTELILGEGGVAGAEQSLDIGSVRMTERHLRSDPPTAAEVAECREDVDAVLDASTVDVARARTVVGVAGTITTVAAHVLGLEAYDSARIHHARLPVRDVLASCDAILAAPVEERRSWPFMHPGRADVIGGGAAILARLLVRTTPDVLVVSEHDILDGIAWSLV</sequence>
<dbReference type="InterPro" id="IPR050273">
    <property type="entry name" value="GppA/Ppx_hydrolase"/>
</dbReference>
<feature type="non-terminal residue" evidence="2">
    <location>
        <position position="1"/>
    </location>
</feature>
<proteinExistence type="predicted"/>
<evidence type="ECO:0000313" key="2">
    <source>
        <dbReference type="EMBL" id="TNC41321.1"/>
    </source>
</evidence>
<dbReference type="AlphaFoldDB" id="A0A5C4MI64"/>
<organism evidence="2 3">
    <name type="scientific">Mumia zhuanghuii</name>
    <dbReference type="NCBI Taxonomy" id="2585211"/>
    <lineage>
        <taxon>Bacteria</taxon>
        <taxon>Bacillati</taxon>
        <taxon>Actinomycetota</taxon>
        <taxon>Actinomycetes</taxon>
        <taxon>Propionibacteriales</taxon>
        <taxon>Nocardioidaceae</taxon>
        <taxon>Mumia</taxon>
    </lineage>
</organism>
<dbReference type="InterPro" id="IPR003695">
    <property type="entry name" value="Ppx_GppA_N"/>
</dbReference>
<evidence type="ECO:0000259" key="1">
    <source>
        <dbReference type="Pfam" id="PF02541"/>
    </source>
</evidence>
<dbReference type="Gene3D" id="3.30.420.40">
    <property type="match status" value="1"/>
</dbReference>
<protein>
    <submittedName>
        <fullName evidence="2">Ppx/GppA family phosphatase</fullName>
    </submittedName>
</protein>
<dbReference type="CDD" id="cd24119">
    <property type="entry name" value="ASKHA_NBD_MtPPX2-like"/>
    <property type="match status" value="1"/>
</dbReference>
<dbReference type="OrthoDB" id="9793035at2"/>
<dbReference type="PANTHER" id="PTHR30005:SF13">
    <property type="entry name" value="EXOPOLYPHOSPHATASE 2"/>
    <property type="match status" value="1"/>
</dbReference>
<dbReference type="EMBL" id="VDFR01000106">
    <property type="protein sequence ID" value="TNC41321.1"/>
    <property type="molecule type" value="Genomic_DNA"/>
</dbReference>
<gene>
    <name evidence="2" type="ORF">FHE65_22570</name>
</gene>